<evidence type="ECO:0000256" key="1">
    <source>
        <dbReference type="SAM" id="Phobius"/>
    </source>
</evidence>
<keyword evidence="1" id="KW-0472">Membrane</keyword>
<dbReference type="EMBL" id="GU130250">
    <property type="protein sequence ID" value="ADA69729.1"/>
    <property type="molecule type" value="Genomic_DNA"/>
</dbReference>
<dbReference type="CTD" id="4541"/>
<protein>
    <submittedName>
        <fullName evidence="2">NADH dehydrogenase subunit 6</fullName>
    </submittedName>
</protein>
<accession>E0XH09</accession>
<reference evidence="2" key="1">
    <citation type="journal article" date="2010" name="Mitochondrial DNA">
        <title>The mitochondrial genome of the Japanese skeleton shrimp Caprella mutica (Amphipoda: Caprellidea) reveals a unique gene order and shared apomorphic translocations with Gammaridea.</title>
        <authorList>
            <person name="Kilpert F."/>
            <person name="Podsiadlowski L."/>
        </authorList>
    </citation>
    <scope>NUCLEOTIDE SEQUENCE</scope>
</reference>
<organism evidence="2">
    <name type="scientific">Caprella mutica</name>
    <dbReference type="NCBI Taxonomy" id="380747"/>
    <lineage>
        <taxon>Eukaryota</taxon>
        <taxon>Metazoa</taxon>
        <taxon>Ecdysozoa</taxon>
        <taxon>Arthropoda</taxon>
        <taxon>Crustacea</taxon>
        <taxon>Multicrustacea</taxon>
        <taxon>Malacostraca</taxon>
        <taxon>Eumalacostraca</taxon>
        <taxon>Peracarida</taxon>
        <taxon>Amphipoda</taxon>
        <taxon>Senticaudata</taxon>
        <taxon>Corophiida</taxon>
        <taxon>Caprellidira</taxon>
        <taxon>Caprelloidea</taxon>
        <taxon>Caprellidae</taxon>
        <taxon>Caprella</taxon>
    </lineage>
</organism>
<proteinExistence type="predicted"/>
<dbReference type="RefSeq" id="YP_003875584.1">
    <property type="nucleotide sequence ID" value="NC_014492.1"/>
</dbReference>
<sequence length="166" mass="18700">MACLSTMTLLLFMLFMFVITNHPLTMGLALMLTSLAMGIILSLNGPSAWIAYMLVMIFVSGMMIIIMYMSSLSSNENISPSTFMKKTYTALLILSLAMFFPLKQQQLNLPKSAHYFSDSLFTIIYKTYNQLMNSMTTLIIFYLLIVLIVAVNIVKVSKTPLRSFGE</sequence>
<gene>
    <name evidence="2" type="primary">ND6</name>
</gene>
<dbReference type="AlphaFoldDB" id="E0XH09"/>
<keyword evidence="2" id="KW-0496">Mitochondrion</keyword>
<dbReference type="GeneID" id="9725955"/>
<keyword evidence="1" id="KW-1133">Transmembrane helix</keyword>
<name>E0XH09_9CRUS</name>
<feature type="transmembrane region" description="Helical" evidence="1">
    <location>
        <begin position="48"/>
        <end position="71"/>
    </location>
</feature>
<feature type="transmembrane region" description="Helical" evidence="1">
    <location>
        <begin position="83"/>
        <end position="102"/>
    </location>
</feature>
<evidence type="ECO:0000313" key="2">
    <source>
        <dbReference type="EMBL" id="ADA69729.1"/>
    </source>
</evidence>
<feature type="transmembrane region" description="Helical" evidence="1">
    <location>
        <begin position="135"/>
        <end position="154"/>
    </location>
</feature>
<keyword evidence="1" id="KW-0812">Transmembrane</keyword>
<geneLocation type="mitochondrion" evidence="2"/>